<organism evidence="2 3">
    <name type="scientific">Oikopleura dioica</name>
    <name type="common">Tunicate</name>
    <dbReference type="NCBI Taxonomy" id="34765"/>
    <lineage>
        <taxon>Eukaryota</taxon>
        <taxon>Metazoa</taxon>
        <taxon>Chordata</taxon>
        <taxon>Tunicata</taxon>
        <taxon>Appendicularia</taxon>
        <taxon>Copelata</taxon>
        <taxon>Oikopleuridae</taxon>
        <taxon>Oikopleura</taxon>
    </lineage>
</organism>
<name>A0ABN7S7S3_OIKDI</name>
<proteinExistence type="predicted"/>
<dbReference type="Proteomes" id="UP001158576">
    <property type="component" value="Chromosome PAR"/>
</dbReference>
<reference evidence="2 3" key="1">
    <citation type="submission" date="2021-04" db="EMBL/GenBank/DDBJ databases">
        <authorList>
            <person name="Bliznina A."/>
        </authorList>
    </citation>
    <scope>NUCLEOTIDE SEQUENCE [LARGE SCALE GENOMIC DNA]</scope>
</reference>
<keyword evidence="1" id="KW-0732">Signal</keyword>
<gene>
    <name evidence="2" type="ORF">OKIOD_LOCUS4301</name>
</gene>
<feature type="signal peptide" evidence="1">
    <location>
        <begin position="1"/>
        <end position="17"/>
    </location>
</feature>
<accession>A0ABN7S7S3</accession>
<evidence type="ECO:0000313" key="2">
    <source>
        <dbReference type="EMBL" id="CAG5090871.1"/>
    </source>
</evidence>
<keyword evidence="3" id="KW-1185">Reference proteome</keyword>
<evidence type="ECO:0000313" key="3">
    <source>
        <dbReference type="Proteomes" id="UP001158576"/>
    </source>
</evidence>
<evidence type="ECO:0000256" key="1">
    <source>
        <dbReference type="SAM" id="SignalP"/>
    </source>
</evidence>
<dbReference type="EMBL" id="OU015568">
    <property type="protein sequence ID" value="CAG5090871.1"/>
    <property type="molecule type" value="Genomic_DNA"/>
</dbReference>
<sequence length="103" mass="11665">MKLLLNLIFLQLSSVSGNVFGRPRTLAQRAKRLRVNDFVDKYEDVQGPVGVVEVQSEEAEEISEFPEGMLLDVGLISAEKNSETEKKRKVQKPFDWVATKNDN</sequence>
<protein>
    <submittedName>
        <fullName evidence="2">Oidioi.mRNA.OKI2018_I69.PAR.g12743.t1.cds</fullName>
    </submittedName>
</protein>
<feature type="chain" id="PRO_5047202484" evidence="1">
    <location>
        <begin position="18"/>
        <end position="103"/>
    </location>
</feature>